<feature type="region of interest" description="Disordered" evidence="1">
    <location>
        <begin position="383"/>
        <end position="426"/>
    </location>
</feature>
<dbReference type="RefSeq" id="WP_344672867.1">
    <property type="nucleotide sequence ID" value="NZ_BAAAZI010000004.1"/>
</dbReference>
<dbReference type="InterPro" id="IPR005094">
    <property type="entry name" value="Endonuclease_MobA/VirD2"/>
</dbReference>
<evidence type="ECO:0000313" key="4">
    <source>
        <dbReference type="Proteomes" id="UP001500101"/>
    </source>
</evidence>
<organism evidence="3 4">
    <name type="scientific">Sphingobacterium kyonggiense</name>
    <dbReference type="NCBI Taxonomy" id="714075"/>
    <lineage>
        <taxon>Bacteria</taxon>
        <taxon>Pseudomonadati</taxon>
        <taxon>Bacteroidota</taxon>
        <taxon>Sphingobacteriia</taxon>
        <taxon>Sphingobacteriales</taxon>
        <taxon>Sphingobacteriaceae</taxon>
        <taxon>Sphingobacterium</taxon>
    </lineage>
</organism>
<comment type="caution">
    <text evidence="3">The sequence shown here is derived from an EMBL/GenBank/DDBJ whole genome shotgun (WGS) entry which is preliminary data.</text>
</comment>
<accession>A0ABP7Y7D2</accession>
<dbReference type="Pfam" id="PF03432">
    <property type="entry name" value="Relaxase"/>
    <property type="match status" value="1"/>
</dbReference>
<feature type="domain" description="MobA/VirD2-like nuclease" evidence="2">
    <location>
        <begin position="17"/>
        <end position="151"/>
    </location>
</feature>
<proteinExistence type="predicted"/>
<keyword evidence="4" id="KW-1185">Reference proteome</keyword>
<evidence type="ECO:0000256" key="1">
    <source>
        <dbReference type="SAM" id="MobiDB-lite"/>
    </source>
</evidence>
<name>A0ABP7Y7D2_9SPHI</name>
<evidence type="ECO:0000313" key="3">
    <source>
        <dbReference type="EMBL" id="GAA4131970.1"/>
    </source>
</evidence>
<dbReference type="EMBL" id="BAAAZI010000004">
    <property type="protein sequence ID" value="GAA4131970.1"/>
    <property type="molecule type" value="Genomic_DNA"/>
</dbReference>
<reference evidence="4" key="1">
    <citation type="journal article" date="2019" name="Int. J. Syst. Evol. Microbiol.">
        <title>The Global Catalogue of Microorganisms (GCM) 10K type strain sequencing project: providing services to taxonomists for standard genome sequencing and annotation.</title>
        <authorList>
            <consortium name="The Broad Institute Genomics Platform"/>
            <consortium name="The Broad Institute Genome Sequencing Center for Infectious Disease"/>
            <person name="Wu L."/>
            <person name="Ma J."/>
        </authorList>
    </citation>
    <scope>NUCLEOTIDE SEQUENCE [LARGE SCALE GENOMIC DNA]</scope>
    <source>
        <strain evidence="4">JCM 16704</strain>
    </source>
</reference>
<dbReference type="Proteomes" id="UP001500101">
    <property type="component" value="Unassembled WGS sequence"/>
</dbReference>
<gene>
    <name evidence="3" type="primary">mobB_1</name>
    <name evidence="3" type="ORF">GCM10022216_02600</name>
</gene>
<protein>
    <submittedName>
        <fullName evidence="3">Conjugal transfer protein MobB</fullName>
    </submittedName>
</protein>
<sequence>MVAKIISGKSIRGMLHYNEDKVMEKQARLILSSGFATDITQLSLVQKAQRFESRTMLNSRTKTNAIHISLNFDAQDRLSDAQLQKIAADYMERIGFGEQPYLVYRHTDAAHSHIHIATTNIKADGERIDIHGIGRTLSETARKEIEKEYRLVQAEGRQASNALGIKPADIEKAVYGKSLTKRSITNIVNAVIRTYKFTSLAEMNAILKQFNVTADRGNQNTFMYQKNGLQYSIIDQNGKKIGVPIKASTIYGKPTLANLEEKFRRGKEKRRPYKEPLKAAIDAIFAKYGDLSKATFIRELAGHNIHASFRQNEQGFTYGLTFVDNRNKTVFNGSDLGKGYGAKAIMERFGTTDKPLKPEQKTYLKPPPQTTYLKKGTVAKTYLKTPAQHTKGLLDKTRTDYGLGVPRRKKKKKRLPEQDQQQEQSL</sequence>
<evidence type="ECO:0000259" key="2">
    <source>
        <dbReference type="Pfam" id="PF03432"/>
    </source>
</evidence>